<evidence type="ECO:0000259" key="8">
    <source>
        <dbReference type="PROSITE" id="PS52018"/>
    </source>
</evidence>
<organism evidence="9 10">
    <name type="scientific">Frondihabitans cladoniiphilus</name>
    <dbReference type="NCBI Taxonomy" id="715785"/>
    <lineage>
        <taxon>Bacteria</taxon>
        <taxon>Bacillati</taxon>
        <taxon>Actinomycetota</taxon>
        <taxon>Actinomycetes</taxon>
        <taxon>Micrococcales</taxon>
        <taxon>Microbacteriaceae</taxon>
        <taxon>Frondihabitans</taxon>
    </lineage>
</organism>
<evidence type="ECO:0000256" key="4">
    <source>
        <dbReference type="ARBA" id="ARBA00022695"/>
    </source>
</evidence>
<evidence type="ECO:0000256" key="1">
    <source>
        <dbReference type="ARBA" id="ARBA00022649"/>
    </source>
</evidence>
<keyword evidence="3 6" id="KW-0808">Transferase</keyword>
<feature type="domain" description="DarT" evidence="8">
    <location>
        <begin position="65"/>
        <end position="264"/>
    </location>
</feature>
<dbReference type="InterPro" id="IPR029494">
    <property type="entry name" value="DarT"/>
</dbReference>
<evidence type="ECO:0000313" key="9">
    <source>
        <dbReference type="EMBL" id="GAA4674014.1"/>
    </source>
</evidence>
<comment type="catalytic activity">
    <reaction evidence="6">
        <text>a thymidine in DNA + NAD(+) = an N-(ADP-alpha-D-ribosyl)-thymidine in DNA + nicotinamide + H(+)</text>
        <dbReference type="Rhea" id="RHEA:71651"/>
        <dbReference type="Rhea" id="RHEA-COMP:13556"/>
        <dbReference type="Rhea" id="RHEA-COMP:18051"/>
        <dbReference type="ChEBI" id="CHEBI:15378"/>
        <dbReference type="ChEBI" id="CHEBI:17154"/>
        <dbReference type="ChEBI" id="CHEBI:57540"/>
        <dbReference type="ChEBI" id="CHEBI:137386"/>
        <dbReference type="ChEBI" id="CHEBI:191199"/>
    </reaction>
</comment>
<keyword evidence="5 6" id="KW-0238">DNA-binding</keyword>
<protein>
    <recommendedName>
        <fullName evidence="8">DarT domain-containing protein</fullName>
    </recommendedName>
</protein>
<evidence type="ECO:0000313" key="10">
    <source>
        <dbReference type="Proteomes" id="UP001501295"/>
    </source>
</evidence>
<comment type="similarity">
    <text evidence="6">Belongs to the DarT ADP-ribosyltransferase family.</text>
</comment>
<evidence type="ECO:0000256" key="2">
    <source>
        <dbReference type="ARBA" id="ARBA00022676"/>
    </source>
</evidence>
<feature type="active site" evidence="6">
    <location>
        <position position="216"/>
    </location>
</feature>
<keyword evidence="4 6" id="KW-0548">Nucleotidyltransferase</keyword>
<evidence type="ECO:0000256" key="7">
    <source>
        <dbReference type="SAM" id="MobiDB-lite"/>
    </source>
</evidence>
<sequence>MTECIHGLDIEHCDICNPRVREPQPAAVSRAPRIPRTSPRKAQAPRLRDSGPATSAASGPDLISLRAHHWTHVSNLPSILASGALQAGATPELDVSTPALRESRAQATVAGAEHGDFGGEPTSVASFVPLALTPSSAAWAEVRAGAEEDRWSDAARETRATDYVVLVFPVAALGTEFVVTDGDATGATTRSGAGIEAGGSLVRRASLTDPDLVEVELLVPDSVDLASATLIGVANDKARDRVKELIKAAKGASPRVAIYPPWFRPAED</sequence>
<keyword evidence="2 6" id="KW-0328">Glycosyltransferase</keyword>
<dbReference type="Proteomes" id="UP001501295">
    <property type="component" value="Unassembled WGS sequence"/>
</dbReference>
<dbReference type="PROSITE" id="PS52018">
    <property type="entry name" value="DART"/>
    <property type="match status" value="1"/>
</dbReference>
<proteinExistence type="inferred from homology"/>
<accession>A0ABP8VWE2</accession>
<evidence type="ECO:0000256" key="5">
    <source>
        <dbReference type="ARBA" id="ARBA00023125"/>
    </source>
</evidence>
<feature type="region of interest" description="Disordered" evidence="7">
    <location>
        <begin position="23"/>
        <end position="59"/>
    </location>
</feature>
<gene>
    <name evidence="9" type="ORF">GCM10025780_18060</name>
</gene>
<keyword evidence="1 6" id="KW-1277">Toxin-antitoxin system</keyword>
<reference evidence="10" key="1">
    <citation type="journal article" date="2019" name="Int. J. Syst. Evol. Microbiol.">
        <title>The Global Catalogue of Microorganisms (GCM) 10K type strain sequencing project: providing services to taxonomists for standard genome sequencing and annotation.</title>
        <authorList>
            <consortium name="The Broad Institute Genomics Platform"/>
            <consortium name="The Broad Institute Genome Sequencing Center for Infectious Disease"/>
            <person name="Wu L."/>
            <person name="Ma J."/>
        </authorList>
    </citation>
    <scope>NUCLEOTIDE SEQUENCE [LARGE SCALE GENOMIC DNA]</scope>
    <source>
        <strain evidence="10">JCM 18956</strain>
    </source>
</reference>
<comment type="caution">
    <text evidence="6">Lacks conserved residue(s) required for the propagation of feature annotation.</text>
</comment>
<feature type="active site" description="Proton acceptor" evidence="6">
    <location>
        <position position="104"/>
    </location>
</feature>
<evidence type="ECO:0000256" key="3">
    <source>
        <dbReference type="ARBA" id="ARBA00022679"/>
    </source>
</evidence>
<dbReference type="Pfam" id="PF14487">
    <property type="entry name" value="DarT"/>
    <property type="match status" value="1"/>
</dbReference>
<name>A0ABP8VWE2_9MICO</name>
<keyword evidence="10" id="KW-1185">Reference proteome</keyword>
<dbReference type="EMBL" id="BAABLM010000003">
    <property type="protein sequence ID" value="GAA4674014.1"/>
    <property type="molecule type" value="Genomic_DNA"/>
</dbReference>
<comment type="caution">
    <text evidence="9">The sequence shown here is derived from an EMBL/GenBank/DDBJ whole genome shotgun (WGS) entry which is preliminary data.</text>
</comment>
<evidence type="ECO:0000256" key="6">
    <source>
        <dbReference type="PROSITE-ProRule" id="PRU01362"/>
    </source>
</evidence>
<feature type="binding site" evidence="6">
    <location>
        <begin position="69"/>
        <end position="71"/>
    </location>
    <ligand>
        <name>NAD(+)</name>
        <dbReference type="ChEBI" id="CHEBI:57540"/>
    </ligand>
</feature>
<feature type="binding site" evidence="6">
    <location>
        <position position="104"/>
    </location>
    <ligand>
        <name>NAD(+)</name>
        <dbReference type="ChEBI" id="CHEBI:57540"/>
    </ligand>
</feature>